<accession>A0A558R1X7</accession>
<reference evidence="3 4" key="1">
    <citation type="submission" date="2019-07" db="EMBL/GenBank/DDBJ databases">
        <title>Sphingomonas solaris sp. nov., isolated from a solar panel from Boston, Massachusetts.</title>
        <authorList>
            <person name="Tanner K."/>
            <person name="Pascual J."/>
            <person name="Mancuso C."/>
            <person name="Pereto J."/>
            <person name="Khalil A."/>
            <person name="Vilanova C."/>
        </authorList>
    </citation>
    <scope>NUCLEOTIDE SEQUENCE [LARGE SCALE GENOMIC DNA]</scope>
    <source>
        <strain evidence="3 4">R4DWN</strain>
    </source>
</reference>
<dbReference type="SUPFAM" id="SSF103515">
    <property type="entry name" value="Autotransporter"/>
    <property type="match status" value="1"/>
</dbReference>
<dbReference type="EMBL" id="VNIM01000048">
    <property type="protein sequence ID" value="TVV73328.1"/>
    <property type="molecule type" value="Genomic_DNA"/>
</dbReference>
<dbReference type="AlphaFoldDB" id="A0A558R1X7"/>
<gene>
    <name evidence="3" type="ORF">FOY91_12365</name>
</gene>
<name>A0A558R1X7_9SPHN</name>
<dbReference type="InterPro" id="IPR005546">
    <property type="entry name" value="Autotransporte_beta"/>
</dbReference>
<dbReference type="OrthoDB" id="9795869at2"/>
<dbReference type="Proteomes" id="UP000318681">
    <property type="component" value="Unassembled WGS sequence"/>
</dbReference>
<keyword evidence="1" id="KW-0732">Signal</keyword>
<dbReference type="PANTHER" id="PTHR37957:SF1">
    <property type="entry name" value="PHYTASE-LIKE DOMAIN-CONTAINING PROTEIN"/>
    <property type="match status" value="1"/>
</dbReference>
<evidence type="ECO:0000313" key="4">
    <source>
        <dbReference type="Proteomes" id="UP000318681"/>
    </source>
</evidence>
<evidence type="ECO:0000256" key="1">
    <source>
        <dbReference type="SAM" id="SignalP"/>
    </source>
</evidence>
<feature type="chain" id="PRO_5021757465" evidence="1">
    <location>
        <begin position="23"/>
        <end position="836"/>
    </location>
</feature>
<comment type="caution">
    <text evidence="3">The sequence shown here is derived from an EMBL/GenBank/DDBJ whole genome shotgun (WGS) entry which is preliminary data.</text>
</comment>
<dbReference type="RefSeq" id="WP_145152224.1">
    <property type="nucleotide sequence ID" value="NZ_VNIM01000048.1"/>
</dbReference>
<dbReference type="Pfam" id="PF13449">
    <property type="entry name" value="Phytase-like"/>
    <property type="match status" value="1"/>
</dbReference>
<dbReference type="Gene3D" id="2.40.128.130">
    <property type="entry name" value="Autotransporter beta-domain"/>
    <property type="match status" value="1"/>
</dbReference>
<feature type="signal peptide" evidence="1">
    <location>
        <begin position="1"/>
        <end position="22"/>
    </location>
</feature>
<evidence type="ECO:0000259" key="2">
    <source>
        <dbReference type="PROSITE" id="PS51208"/>
    </source>
</evidence>
<dbReference type="SUPFAM" id="SSF75011">
    <property type="entry name" value="3-carboxy-cis,cis-mucoante lactonizing enzyme"/>
    <property type="match status" value="1"/>
</dbReference>
<sequence length="836" mass="86424">MTIATRLFAASLLLASSTAALAQSASFTRPNITTQAGAASVSLGGQTFVNQGLVGVGRLDANTRDFAGETLGSFSGMALDLASWRRNADGTYSGRMMTTPDRGPNDVGPFVGTTDYRNRVHISTLTLAPYTGTAALPQATTSQNQLTITPTGGFFLTDAAGVPMTGKDPGTGVVVRDGVSLPSPRTGEGAGRISLDAEGIAYARDGSFYVSDEYAAGLYHYDATGRLLGAIQTVPALLPRTAGAIDFNSVNPPATGRRNNQGLEAVAITPDGNRLVTILQSATVQDTAGSNQATRNNTRVLVYDISGTATPASPIGHYVLQLPIFTQAGNGAAPDRTAAQSEMLALNTSQFLVLSRDGIGRGAGTSATNSPVFKSVLLIDTTGATNLAGTTYETSTTPIATNGALLPSIKPVQQVELVNMLNPVQLNRFGMNLNTAPSSATSLSEKQEAMGLAPVLTEDAPQDFFLLIGNDNDFQANNGFINGQPYNAALSGAGGSGNNDSVVLVYRLTLPTYVDPTALRAMTLGAPVVLDTARTVASELGSVAGTAAMERLGGLRRLGDGGFGTGVRLWAQTDWRRINTTTSRGVDLSRADGLSIAGGADYGTGPLRVGVAVGHQSADDDGGPLTIDAKGTSLAVYAGVSLSSGLYAQAAAAKTVQLDIDKLDRAGAYGLTGRGRTGGDVWTASGELGWLVDLGAARAGPFGGVDYVDTRIDGYTETGASLGNVAYQDLDYRRLRLTAGVEARAPISEAFVPSLRVGYTWEDERGDRSAVVRLASAQHSLATQTVALASTERDHVVAGFGVQGVQGALGYRFGAEGRFARGQDDARVSIGVSLGL</sequence>
<feature type="domain" description="Autotransporter" evidence="2">
    <location>
        <begin position="562"/>
        <end position="836"/>
    </location>
</feature>
<dbReference type="PROSITE" id="PS51208">
    <property type="entry name" value="AUTOTRANSPORTER"/>
    <property type="match status" value="1"/>
</dbReference>
<organism evidence="3 4">
    <name type="scientific">Alterirhizorhabdus solaris</name>
    <dbReference type="NCBI Taxonomy" id="2529389"/>
    <lineage>
        <taxon>Bacteria</taxon>
        <taxon>Pseudomonadati</taxon>
        <taxon>Pseudomonadota</taxon>
        <taxon>Alphaproteobacteria</taxon>
        <taxon>Sphingomonadales</taxon>
        <taxon>Rhizorhabdaceae</taxon>
        <taxon>Alterirhizorhabdus</taxon>
    </lineage>
</organism>
<dbReference type="InterPro" id="IPR036709">
    <property type="entry name" value="Autotransporte_beta_dom_sf"/>
</dbReference>
<dbReference type="InterPro" id="IPR027372">
    <property type="entry name" value="Phytase-like_dom"/>
</dbReference>
<keyword evidence="4" id="KW-1185">Reference proteome</keyword>
<proteinExistence type="predicted"/>
<dbReference type="PANTHER" id="PTHR37957">
    <property type="entry name" value="BLR7070 PROTEIN"/>
    <property type="match status" value="1"/>
</dbReference>
<evidence type="ECO:0000313" key="3">
    <source>
        <dbReference type="EMBL" id="TVV73328.1"/>
    </source>
</evidence>
<protein>
    <submittedName>
        <fullName evidence="3">Autotransporter domain-containing protein</fullName>
    </submittedName>
</protein>
<dbReference type="SMART" id="SM00869">
    <property type="entry name" value="Autotransporter"/>
    <property type="match status" value="1"/>
</dbReference>
<dbReference type="Pfam" id="PF03797">
    <property type="entry name" value="Autotransporter"/>
    <property type="match status" value="1"/>
</dbReference>